<keyword evidence="11" id="KW-1185">Reference proteome</keyword>
<dbReference type="Gene3D" id="1.10.10.60">
    <property type="entry name" value="Homeodomain-like"/>
    <property type="match status" value="1"/>
</dbReference>
<proteinExistence type="predicted"/>
<dbReference type="GO" id="GO:0003677">
    <property type="term" value="F:DNA binding"/>
    <property type="evidence" value="ECO:0007669"/>
    <property type="project" value="UniProtKB-KW"/>
</dbReference>
<dbReference type="PROSITE" id="PS50113">
    <property type="entry name" value="PAC"/>
    <property type="match status" value="1"/>
</dbReference>
<accession>A0A1G7VQ71</accession>
<keyword evidence="3" id="KW-0902">Two-component regulatory system</keyword>
<dbReference type="STRING" id="440168.SAMN04487974_104274"/>
<dbReference type="InterPro" id="IPR000700">
    <property type="entry name" value="PAS-assoc_C"/>
</dbReference>
<feature type="domain" description="Sigma-54 factor interaction" evidence="7">
    <location>
        <begin position="296"/>
        <end position="525"/>
    </location>
</feature>
<evidence type="ECO:0000259" key="7">
    <source>
        <dbReference type="PROSITE" id="PS50045"/>
    </source>
</evidence>
<dbReference type="InterPro" id="IPR025662">
    <property type="entry name" value="Sigma_54_int_dom_ATP-bd_1"/>
</dbReference>
<evidence type="ECO:0000313" key="11">
    <source>
        <dbReference type="Proteomes" id="UP000199495"/>
    </source>
</evidence>
<feature type="domain" description="PAC" evidence="9">
    <location>
        <begin position="212"/>
        <end position="264"/>
    </location>
</feature>
<protein>
    <submittedName>
        <fullName evidence="10">PAS domain S-box-containing protein</fullName>
    </submittedName>
</protein>
<dbReference type="PROSITE" id="PS50045">
    <property type="entry name" value="SIGMA54_INTERACT_4"/>
    <property type="match status" value="1"/>
</dbReference>
<evidence type="ECO:0000256" key="6">
    <source>
        <dbReference type="SAM" id="Coils"/>
    </source>
</evidence>
<dbReference type="InterPro" id="IPR027417">
    <property type="entry name" value="P-loop_NTPase"/>
</dbReference>
<dbReference type="FunFam" id="3.40.50.300:FF:000006">
    <property type="entry name" value="DNA-binding transcriptional regulator NtrC"/>
    <property type="match status" value="1"/>
</dbReference>
<evidence type="ECO:0000259" key="8">
    <source>
        <dbReference type="PROSITE" id="PS50112"/>
    </source>
</evidence>
<dbReference type="Gene3D" id="3.40.50.300">
    <property type="entry name" value="P-loop containing nucleotide triphosphate hydrolases"/>
    <property type="match status" value="1"/>
</dbReference>
<dbReference type="InterPro" id="IPR009057">
    <property type="entry name" value="Homeodomain-like_sf"/>
</dbReference>
<dbReference type="CDD" id="cd00009">
    <property type="entry name" value="AAA"/>
    <property type="match status" value="1"/>
</dbReference>
<dbReference type="PANTHER" id="PTHR32071:SF117">
    <property type="entry name" value="PTS-DEPENDENT DIHYDROXYACETONE KINASE OPERON REGULATORY PROTEIN-RELATED"/>
    <property type="match status" value="1"/>
</dbReference>
<dbReference type="PANTHER" id="PTHR32071">
    <property type="entry name" value="TRANSCRIPTIONAL REGULATORY PROTEIN"/>
    <property type="match status" value="1"/>
</dbReference>
<keyword evidence="2" id="KW-0067">ATP-binding</keyword>
<dbReference type="NCBIfam" id="TIGR00229">
    <property type="entry name" value="sensory_box"/>
    <property type="match status" value="1"/>
</dbReference>
<keyword evidence="4" id="KW-0238">DNA-binding</keyword>
<dbReference type="SMART" id="SM00091">
    <property type="entry name" value="PAS"/>
    <property type="match status" value="1"/>
</dbReference>
<sequence>MSAKPEPVLLIDPVGDVILFANAAAVRLVGAARIAGASVRALYKGFEPYLHVATEEALHRGVAYSHTLIPTGADDTSEYEHQFVAVSGETGPRVMITIGDLEQRNRRSIDREADNYHRQGLEEWRRAERFFREIERENQLILAAAGEGIFGVNADGDTTFVNPAAENMLGWSAGELVGKNMHAMVHYKRPDGSHYHAADCPIYGAFRSGNINTVEDECFWRKDGAAIRVEYTSTPIEDNGALVGAVIVFRDISQRKENEARLREAMAENARLRERLELENAYLQEEILSQSNHYDIIGSSTAIRQLLKQIDLVAPTEANVLITGESGTGKELVARAIHQASRRSDRPLIRVNCAAIPRELFESEFFGHVRGAFTGALRDRIGRFELADGGTIFLDEVGEIPLDLQSKLLRVLQDRRFERLGEDRTREVDVRVIAATNRDLTQEVAKGSFREDLYFRLNVFPVECVPLRERRGDIPVLADHFLKISCGRLNISQPILTRANIADLTAYSWPGNARELQNLIERAAILARDGRMHFDLVAAPMQPNRMPEATSAAREDEILTRDQFLALERDNIRRALDAADGRVSGKDGAAARLGIPATTLYSRIKSLGLAGTAYAPR</sequence>
<feature type="domain" description="PAS" evidence="8">
    <location>
        <begin position="134"/>
        <end position="191"/>
    </location>
</feature>
<keyword evidence="1" id="KW-0547">Nucleotide-binding</keyword>
<dbReference type="InterPro" id="IPR035965">
    <property type="entry name" value="PAS-like_dom_sf"/>
</dbReference>
<dbReference type="InterPro" id="IPR002078">
    <property type="entry name" value="Sigma_54_int"/>
</dbReference>
<dbReference type="GO" id="GO:0006355">
    <property type="term" value="P:regulation of DNA-templated transcription"/>
    <property type="evidence" value="ECO:0007669"/>
    <property type="project" value="InterPro"/>
</dbReference>
<name>A0A1G7VQ71_9HYPH</name>
<evidence type="ECO:0000256" key="1">
    <source>
        <dbReference type="ARBA" id="ARBA00022741"/>
    </source>
</evidence>
<dbReference type="SUPFAM" id="SSF46689">
    <property type="entry name" value="Homeodomain-like"/>
    <property type="match status" value="1"/>
</dbReference>
<evidence type="ECO:0000256" key="5">
    <source>
        <dbReference type="ARBA" id="ARBA00023159"/>
    </source>
</evidence>
<dbReference type="InterPro" id="IPR000014">
    <property type="entry name" value="PAS"/>
</dbReference>
<gene>
    <name evidence="10" type="ORF">SAMN04487974_104274</name>
</gene>
<dbReference type="Pfam" id="PF00158">
    <property type="entry name" value="Sigma54_activat"/>
    <property type="match status" value="1"/>
</dbReference>
<dbReference type="PROSITE" id="PS00675">
    <property type="entry name" value="SIGMA54_INTERACT_1"/>
    <property type="match status" value="1"/>
</dbReference>
<evidence type="ECO:0000256" key="3">
    <source>
        <dbReference type="ARBA" id="ARBA00023012"/>
    </source>
</evidence>
<evidence type="ECO:0000313" key="10">
    <source>
        <dbReference type="EMBL" id="SDG61741.1"/>
    </source>
</evidence>
<dbReference type="SUPFAM" id="SSF55785">
    <property type="entry name" value="PYP-like sensor domain (PAS domain)"/>
    <property type="match status" value="1"/>
</dbReference>
<dbReference type="Gene3D" id="1.10.8.60">
    <property type="match status" value="1"/>
</dbReference>
<dbReference type="InterPro" id="IPR058031">
    <property type="entry name" value="AAA_lid_NorR"/>
</dbReference>
<dbReference type="GO" id="GO:0000160">
    <property type="term" value="P:phosphorelay signal transduction system"/>
    <property type="evidence" value="ECO:0007669"/>
    <property type="project" value="UniProtKB-KW"/>
</dbReference>
<dbReference type="Pfam" id="PF25601">
    <property type="entry name" value="AAA_lid_14"/>
    <property type="match status" value="1"/>
</dbReference>
<dbReference type="EMBL" id="FNCS01000004">
    <property type="protein sequence ID" value="SDG61741.1"/>
    <property type="molecule type" value="Genomic_DNA"/>
</dbReference>
<evidence type="ECO:0000256" key="4">
    <source>
        <dbReference type="ARBA" id="ARBA00023125"/>
    </source>
</evidence>
<dbReference type="CDD" id="cd00130">
    <property type="entry name" value="PAS"/>
    <property type="match status" value="1"/>
</dbReference>
<feature type="coiled-coil region" evidence="6">
    <location>
        <begin position="255"/>
        <end position="286"/>
    </location>
</feature>
<dbReference type="Proteomes" id="UP000199495">
    <property type="component" value="Unassembled WGS sequence"/>
</dbReference>
<organism evidence="10 11">
    <name type="scientific">Pelagibacterium luteolum</name>
    <dbReference type="NCBI Taxonomy" id="440168"/>
    <lineage>
        <taxon>Bacteria</taxon>
        <taxon>Pseudomonadati</taxon>
        <taxon>Pseudomonadota</taxon>
        <taxon>Alphaproteobacteria</taxon>
        <taxon>Hyphomicrobiales</taxon>
        <taxon>Devosiaceae</taxon>
        <taxon>Pelagibacterium</taxon>
    </lineage>
</organism>
<evidence type="ECO:0000256" key="2">
    <source>
        <dbReference type="ARBA" id="ARBA00022840"/>
    </source>
</evidence>
<evidence type="ECO:0000259" key="9">
    <source>
        <dbReference type="PROSITE" id="PS50113"/>
    </source>
</evidence>
<dbReference type="InterPro" id="IPR013767">
    <property type="entry name" value="PAS_fold"/>
</dbReference>
<reference evidence="10 11" key="1">
    <citation type="submission" date="2016-10" db="EMBL/GenBank/DDBJ databases">
        <authorList>
            <person name="de Groot N.N."/>
        </authorList>
    </citation>
    <scope>NUCLEOTIDE SEQUENCE [LARGE SCALE GENOMIC DNA]</scope>
    <source>
        <strain evidence="10 11">CGMCC 1.10267</strain>
    </source>
</reference>
<dbReference type="InterPro" id="IPR025943">
    <property type="entry name" value="Sigma_54_int_dom_ATP-bd_2"/>
</dbReference>
<dbReference type="GO" id="GO:0005524">
    <property type="term" value="F:ATP binding"/>
    <property type="evidence" value="ECO:0007669"/>
    <property type="project" value="UniProtKB-KW"/>
</dbReference>
<dbReference type="AlphaFoldDB" id="A0A1G7VQ71"/>
<dbReference type="SMART" id="SM00382">
    <property type="entry name" value="AAA"/>
    <property type="match status" value="1"/>
</dbReference>
<dbReference type="PROSITE" id="PS50112">
    <property type="entry name" value="PAS"/>
    <property type="match status" value="1"/>
</dbReference>
<dbReference type="SUPFAM" id="SSF52540">
    <property type="entry name" value="P-loop containing nucleoside triphosphate hydrolases"/>
    <property type="match status" value="1"/>
</dbReference>
<dbReference type="Gene3D" id="3.30.450.20">
    <property type="entry name" value="PAS domain"/>
    <property type="match status" value="1"/>
</dbReference>
<keyword evidence="5" id="KW-0010">Activator</keyword>
<dbReference type="InterPro" id="IPR003593">
    <property type="entry name" value="AAA+_ATPase"/>
</dbReference>
<dbReference type="PROSITE" id="PS00676">
    <property type="entry name" value="SIGMA54_INTERACT_2"/>
    <property type="match status" value="1"/>
</dbReference>
<dbReference type="Pfam" id="PF00989">
    <property type="entry name" value="PAS"/>
    <property type="match status" value="1"/>
</dbReference>
<keyword evidence="6" id="KW-0175">Coiled coil</keyword>